<dbReference type="EMBL" id="QUTF01025564">
    <property type="protein sequence ID" value="RHY83363.1"/>
    <property type="molecule type" value="Genomic_DNA"/>
</dbReference>
<gene>
    <name evidence="2" type="ORF">DYB26_010569</name>
</gene>
<evidence type="ECO:0000313" key="2">
    <source>
        <dbReference type="EMBL" id="RHY83363.1"/>
    </source>
</evidence>
<dbReference type="Proteomes" id="UP000286510">
    <property type="component" value="Unassembled WGS sequence"/>
</dbReference>
<proteinExistence type="predicted"/>
<protein>
    <submittedName>
        <fullName evidence="2">Uncharacterized protein</fullName>
    </submittedName>
</protein>
<comment type="caution">
    <text evidence="2">The sequence shown here is derived from an EMBL/GenBank/DDBJ whole genome shotgun (WGS) entry which is preliminary data.</text>
</comment>
<dbReference type="SUPFAM" id="SSF101898">
    <property type="entry name" value="NHL repeat"/>
    <property type="match status" value="1"/>
</dbReference>
<evidence type="ECO:0000313" key="3">
    <source>
        <dbReference type="Proteomes" id="UP000286510"/>
    </source>
</evidence>
<sequence>MQKSAHAQGHDAVSFTLSQGKKKRSMKQLNMADDDENDPKVFTAINSLGSIQDDSSSGSDSECEVFFDAKSSRADAVPALTPNNFALDFQVSSVAVDRAGRFVVAGFNNGTIRLYPLSGCSTAPVVVGSLETDATASIDENKLVFRKGVVLEHISARGMYTQLRVNVVIPDDGRFIFAGVYRGSTEILVIDIDSIRLPTDVVGVPTAEVNTHSYSDAKLRVLHAMHTICM</sequence>
<feature type="region of interest" description="Disordered" evidence="1">
    <location>
        <begin position="1"/>
        <end position="38"/>
    </location>
</feature>
<evidence type="ECO:0000256" key="1">
    <source>
        <dbReference type="SAM" id="MobiDB-lite"/>
    </source>
</evidence>
<reference evidence="2 3" key="1">
    <citation type="submission" date="2018-08" db="EMBL/GenBank/DDBJ databases">
        <title>Aphanomyces genome sequencing and annotation.</title>
        <authorList>
            <person name="Minardi D."/>
            <person name="Oidtmann B."/>
            <person name="Van Der Giezen M."/>
            <person name="Studholme D.J."/>
        </authorList>
    </citation>
    <scope>NUCLEOTIDE SEQUENCE [LARGE SCALE GENOMIC DNA]</scope>
    <source>
        <strain evidence="2 3">FDL457</strain>
    </source>
</reference>
<organism evidence="2 3">
    <name type="scientific">Aphanomyces astaci</name>
    <name type="common">Crayfish plague agent</name>
    <dbReference type="NCBI Taxonomy" id="112090"/>
    <lineage>
        <taxon>Eukaryota</taxon>
        <taxon>Sar</taxon>
        <taxon>Stramenopiles</taxon>
        <taxon>Oomycota</taxon>
        <taxon>Saprolegniomycetes</taxon>
        <taxon>Saprolegniales</taxon>
        <taxon>Verrucalvaceae</taxon>
        <taxon>Aphanomyces</taxon>
    </lineage>
</organism>
<name>A0A3R6XIY7_APHAT</name>
<dbReference type="VEuPathDB" id="FungiDB:H257_00197"/>
<dbReference type="AlphaFoldDB" id="A0A3R6XIY7"/>
<accession>A0A3R6XIY7</accession>